<sequence>MKFYISGKVLPERAAVYFSEIKMDMQKHGCMRISCDAGQLNAIFDTPNNDIVSAKLTVEHNAQLIVSALGFSLNCGYSVEVINVFSSEETDRSTVFGVKADTENDFDQNKVFNAALFFSTKNVYFRMALRDYMRAINDSMDCAFYCYRALEAITKSYSIGQGSQGWLDLHKDLDTNREDVDNKITRFASPIRHGRWAEAQSTTSAQRLEMLTYTQDVLLKFLAKNT</sequence>
<name>A0AAC9TZR4_9GAMM</name>
<proteinExistence type="predicted"/>
<organism evidence="3 4">
    <name type="scientific">Shewanella marisflavi</name>
    <dbReference type="NCBI Taxonomy" id="260364"/>
    <lineage>
        <taxon>Bacteria</taxon>
        <taxon>Pseudomonadati</taxon>
        <taxon>Pseudomonadota</taxon>
        <taxon>Gammaproteobacteria</taxon>
        <taxon>Alteromonadales</taxon>
        <taxon>Shewanellaceae</taxon>
        <taxon>Shewanella</taxon>
    </lineage>
</organism>
<dbReference type="Proteomes" id="UP000198233">
    <property type="component" value="Chromosome"/>
</dbReference>
<dbReference type="EMBL" id="CP022272">
    <property type="protein sequence ID" value="ASJ96509.1"/>
    <property type="molecule type" value="Genomic_DNA"/>
</dbReference>
<gene>
    <name evidence="3" type="ORF">CFF01_07860</name>
</gene>
<dbReference type="KEGG" id="smav:CFF01_07860"/>
<feature type="domain" description="DUF8168" evidence="2">
    <location>
        <begin position="3"/>
        <end position="89"/>
    </location>
</feature>
<feature type="domain" description="DUF8168" evidence="1">
    <location>
        <begin position="118"/>
        <end position="223"/>
    </location>
</feature>
<dbReference type="InterPro" id="IPR059013">
    <property type="entry name" value="DUF8168_N"/>
</dbReference>
<accession>A0AAC9TZR4</accession>
<evidence type="ECO:0000259" key="1">
    <source>
        <dbReference type="Pfam" id="PF26504"/>
    </source>
</evidence>
<dbReference type="RefSeq" id="WP_088904426.1">
    <property type="nucleotide sequence ID" value="NZ_CP022272.1"/>
</dbReference>
<dbReference type="InterPro" id="IPR059012">
    <property type="entry name" value="DUF8168_C"/>
</dbReference>
<evidence type="ECO:0008006" key="5">
    <source>
        <dbReference type="Google" id="ProtNLM"/>
    </source>
</evidence>
<protein>
    <recommendedName>
        <fullName evidence="5">DUF4145 domain-containing protein</fullName>
    </recommendedName>
</protein>
<dbReference type="AlphaFoldDB" id="A0AAC9TZR4"/>
<evidence type="ECO:0000313" key="4">
    <source>
        <dbReference type="Proteomes" id="UP000198233"/>
    </source>
</evidence>
<evidence type="ECO:0000313" key="3">
    <source>
        <dbReference type="EMBL" id="ASJ96509.1"/>
    </source>
</evidence>
<evidence type="ECO:0000259" key="2">
    <source>
        <dbReference type="Pfam" id="PF26505"/>
    </source>
</evidence>
<reference evidence="3 4" key="1">
    <citation type="submission" date="2017-06" db="EMBL/GenBank/DDBJ databases">
        <title>Complete genome sequence of Shewanella marisflavi EP1 associated with anaerobic 2,4-dinitrotoluene reduction and salt tolerance.</title>
        <authorList>
            <person name="Huang J."/>
        </authorList>
    </citation>
    <scope>NUCLEOTIDE SEQUENCE [LARGE SCALE GENOMIC DNA]</scope>
    <source>
        <strain evidence="3 4">EP1</strain>
    </source>
</reference>
<dbReference type="Pfam" id="PF26504">
    <property type="entry name" value="DUF8168_C"/>
    <property type="match status" value="1"/>
</dbReference>
<dbReference type="Pfam" id="PF26505">
    <property type="entry name" value="DUF8168_N"/>
    <property type="match status" value="1"/>
</dbReference>